<proteinExistence type="predicted"/>
<evidence type="ECO:0000313" key="1">
    <source>
        <dbReference type="EMBL" id="SVA68385.1"/>
    </source>
</evidence>
<gene>
    <name evidence="1" type="ORF">METZ01_LOCUS121239</name>
</gene>
<name>A0A381XUK9_9ZZZZ</name>
<reference evidence="1" key="1">
    <citation type="submission" date="2018-05" db="EMBL/GenBank/DDBJ databases">
        <authorList>
            <person name="Lanie J.A."/>
            <person name="Ng W.-L."/>
            <person name="Kazmierczak K.M."/>
            <person name="Andrzejewski T.M."/>
            <person name="Davidsen T.M."/>
            <person name="Wayne K.J."/>
            <person name="Tettelin H."/>
            <person name="Glass J.I."/>
            <person name="Rusch D."/>
            <person name="Podicherti R."/>
            <person name="Tsui H.-C.T."/>
            <person name="Winkler M.E."/>
        </authorList>
    </citation>
    <scope>NUCLEOTIDE SEQUENCE</scope>
</reference>
<dbReference type="EMBL" id="UINC01016423">
    <property type="protein sequence ID" value="SVA68385.1"/>
    <property type="molecule type" value="Genomic_DNA"/>
</dbReference>
<accession>A0A381XUK9</accession>
<organism evidence="1">
    <name type="scientific">marine metagenome</name>
    <dbReference type="NCBI Taxonomy" id="408172"/>
    <lineage>
        <taxon>unclassified sequences</taxon>
        <taxon>metagenomes</taxon>
        <taxon>ecological metagenomes</taxon>
    </lineage>
</organism>
<sequence>MLDLQSKISRFLIFKIMSEKKSLMWRI</sequence>
<dbReference type="AlphaFoldDB" id="A0A381XUK9"/>
<protein>
    <submittedName>
        <fullName evidence="1">Uncharacterized protein</fullName>
    </submittedName>
</protein>